<gene>
    <name evidence="1" type="ORF">FGKAn22_12650</name>
</gene>
<dbReference type="InterPro" id="IPR010836">
    <property type="entry name" value="SapC"/>
</dbReference>
<dbReference type="Proteomes" id="UP001319121">
    <property type="component" value="Chromosome"/>
</dbReference>
<protein>
    <submittedName>
        <fullName evidence="1">SapC family protein</fullName>
    </submittedName>
</protein>
<dbReference type="KEGG" id="fku:FGKAn22_12650"/>
<name>A0AAN1W0R0_9PROT</name>
<dbReference type="EMBL" id="AP019536">
    <property type="protein sequence ID" value="BBI99572.1"/>
    <property type="molecule type" value="Genomic_DNA"/>
</dbReference>
<dbReference type="RefSeq" id="WP_212784816.1">
    <property type="nucleotide sequence ID" value="NZ_AP019536.1"/>
</dbReference>
<evidence type="ECO:0000313" key="1">
    <source>
        <dbReference type="EMBL" id="BBI99572.1"/>
    </source>
</evidence>
<dbReference type="AlphaFoldDB" id="A0AAN1W0R0"/>
<reference evidence="1 2" key="1">
    <citation type="submission" date="2019-03" db="EMBL/GenBank/DDBJ databases">
        <title>Complete genome sequence of Ferrigenium kumadai strain An22, a microaerophilic iron-oxidizing bacterium isolated from a paddy field soil.</title>
        <authorList>
            <person name="Watanabe T."/>
            <person name="Asakawa S."/>
        </authorList>
    </citation>
    <scope>NUCLEOTIDE SEQUENCE [LARGE SCALE GENOMIC DNA]</scope>
    <source>
        <strain evidence="1 2">An22</strain>
    </source>
</reference>
<proteinExistence type="predicted"/>
<organism evidence="1 2">
    <name type="scientific">Ferrigenium kumadai</name>
    <dbReference type="NCBI Taxonomy" id="1682490"/>
    <lineage>
        <taxon>Bacteria</taxon>
        <taxon>Pseudomonadati</taxon>
        <taxon>Pseudomonadota</taxon>
        <taxon>Betaproteobacteria</taxon>
        <taxon>Nitrosomonadales</taxon>
        <taxon>Gallionellaceae</taxon>
        <taxon>Ferrigenium</taxon>
    </lineage>
</organism>
<evidence type="ECO:0000313" key="2">
    <source>
        <dbReference type="Proteomes" id="UP001319121"/>
    </source>
</evidence>
<accession>A0AAN1W0R0</accession>
<dbReference type="Pfam" id="PF07277">
    <property type="entry name" value="SapC"/>
    <property type="match status" value="1"/>
</dbReference>
<keyword evidence="2" id="KW-1185">Reference proteome</keyword>
<sequence length="252" mass="28420">MSNFAFYRKVVALNSDVHRNLKFASNEVTFTFARDTNAVLMAGVEFAEAAREYPIVFIRGEDQKMRPVALLGVRNGENLFVDEEGKWDARYIPAFVRRYPFVMAEGGAQGQLIVCIDENCPALNTEHGELLIDKEGRLQPRMNEMMQFLQNFQQEFTRTELLMGQLDELGLFVQQGARFDTPAGGTFQLNDFFLIDEAKFGQIADDKLPLLFRSGALGMIYLHLASLGNMRKLLDRLSARSAITPGQNAAIH</sequence>